<keyword evidence="3" id="KW-1185">Reference proteome</keyword>
<organism evidence="2 3">
    <name type="scientific">Tumebacillus lacus</name>
    <dbReference type="NCBI Taxonomy" id="2995335"/>
    <lineage>
        <taxon>Bacteria</taxon>
        <taxon>Bacillati</taxon>
        <taxon>Bacillota</taxon>
        <taxon>Bacilli</taxon>
        <taxon>Bacillales</taxon>
        <taxon>Alicyclobacillaceae</taxon>
        <taxon>Tumebacillus</taxon>
    </lineage>
</organism>
<reference evidence="2 3" key="1">
    <citation type="submission" date="2022-11" db="EMBL/GenBank/DDBJ databases">
        <title>Study of microbial diversity in lake waters.</title>
        <authorList>
            <person name="Zhang J."/>
        </authorList>
    </citation>
    <scope>NUCLEOTIDE SEQUENCE [LARGE SCALE GENOMIC DNA]</scope>
    <source>
        <strain evidence="2 3">DT12</strain>
    </source>
</reference>
<dbReference type="EMBL" id="JAPMLT010000017">
    <property type="protein sequence ID" value="MCX7572224.1"/>
    <property type="molecule type" value="Genomic_DNA"/>
</dbReference>
<dbReference type="PANTHER" id="PTHR37305">
    <property type="entry name" value="INTEGRAL MEMBRANE PROTEIN-RELATED"/>
    <property type="match status" value="1"/>
</dbReference>
<keyword evidence="1" id="KW-0812">Transmembrane</keyword>
<dbReference type="PANTHER" id="PTHR37305:SF1">
    <property type="entry name" value="MEMBRANE PROTEIN"/>
    <property type="match status" value="1"/>
</dbReference>
<feature type="transmembrane region" description="Helical" evidence="1">
    <location>
        <begin position="93"/>
        <end position="124"/>
    </location>
</feature>
<keyword evidence="1" id="KW-1133">Transmembrane helix</keyword>
<evidence type="ECO:0000313" key="2">
    <source>
        <dbReference type="EMBL" id="MCX7572224.1"/>
    </source>
</evidence>
<feature type="transmembrane region" description="Helical" evidence="1">
    <location>
        <begin position="182"/>
        <end position="201"/>
    </location>
</feature>
<proteinExistence type="predicted"/>
<evidence type="ECO:0008006" key="4">
    <source>
        <dbReference type="Google" id="ProtNLM"/>
    </source>
</evidence>
<feature type="transmembrane region" description="Helical" evidence="1">
    <location>
        <begin position="150"/>
        <end position="170"/>
    </location>
</feature>
<accession>A0ABT3XBT6</accession>
<dbReference type="Proteomes" id="UP001208017">
    <property type="component" value="Unassembled WGS sequence"/>
</dbReference>
<protein>
    <recommendedName>
        <fullName evidence="4">ABC transporter permease</fullName>
    </recommendedName>
</protein>
<comment type="caution">
    <text evidence="2">The sequence shown here is derived from an EMBL/GenBank/DDBJ whole genome shotgun (WGS) entry which is preliminary data.</text>
</comment>
<name>A0ABT3XBT6_9BACL</name>
<evidence type="ECO:0000313" key="3">
    <source>
        <dbReference type="Proteomes" id="UP001208017"/>
    </source>
</evidence>
<evidence type="ECO:0000256" key="1">
    <source>
        <dbReference type="SAM" id="Phobius"/>
    </source>
</evidence>
<sequence>MLQRIVKDQMVHMVRLRATGFVLMLLAGTLLYAFFCRLTGSNVGNGWHFFEGITAAMPAVAAFAVLIADLNLPEQRAGNVVWLRPRAKTGTMLVKYITALIGGLLLYLAFGGGSLLIGGLMFGFGGYGEMFTYFDGAGVRHEMGMAQHALLGYGLQAVTLLMMVTMAFMLATWMRSWLAKGLAITVMLAGHVAVWSLPSAWVRYTLFANDLTQYFEGPPPAAGMTITFSLGVMAVYFLAFQLIAWLVLERKRVKRILLTPWPYGVDEEERVSS</sequence>
<keyword evidence="1" id="KW-0472">Membrane</keyword>
<feature type="transmembrane region" description="Helical" evidence="1">
    <location>
        <begin position="221"/>
        <end position="248"/>
    </location>
</feature>
<feature type="transmembrane region" description="Helical" evidence="1">
    <location>
        <begin position="21"/>
        <end position="40"/>
    </location>
</feature>
<feature type="transmembrane region" description="Helical" evidence="1">
    <location>
        <begin position="52"/>
        <end position="72"/>
    </location>
</feature>
<gene>
    <name evidence="2" type="ORF">OS242_20150</name>
</gene>
<dbReference type="RefSeq" id="WP_267153475.1">
    <property type="nucleotide sequence ID" value="NZ_JAPMLT010000017.1"/>
</dbReference>